<dbReference type="Proteomes" id="UP000789920">
    <property type="component" value="Unassembled WGS sequence"/>
</dbReference>
<feature type="non-terminal residue" evidence="1">
    <location>
        <position position="1"/>
    </location>
</feature>
<protein>
    <submittedName>
        <fullName evidence="1">13449_t:CDS:1</fullName>
    </submittedName>
</protein>
<reference evidence="1" key="1">
    <citation type="submission" date="2021-06" db="EMBL/GenBank/DDBJ databases">
        <authorList>
            <person name="Kallberg Y."/>
            <person name="Tangrot J."/>
            <person name="Rosling A."/>
        </authorList>
    </citation>
    <scope>NUCLEOTIDE SEQUENCE</scope>
    <source>
        <strain evidence="1">MA461A</strain>
    </source>
</reference>
<keyword evidence="2" id="KW-1185">Reference proteome</keyword>
<proteinExistence type="predicted"/>
<organism evidence="1 2">
    <name type="scientific">Racocetra persica</name>
    <dbReference type="NCBI Taxonomy" id="160502"/>
    <lineage>
        <taxon>Eukaryota</taxon>
        <taxon>Fungi</taxon>
        <taxon>Fungi incertae sedis</taxon>
        <taxon>Mucoromycota</taxon>
        <taxon>Glomeromycotina</taxon>
        <taxon>Glomeromycetes</taxon>
        <taxon>Diversisporales</taxon>
        <taxon>Gigasporaceae</taxon>
        <taxon>Racocetra</taxon>
    </lineage>
</organism>
<gene>
    <name evidence="1" type="ORF">RPERSI_LOCUS8486</name>
</gene>
<evidence type="ECO:0000313" key="1">
    <source>
        <dbReference type="EMBL" id="CAG8666368.1"/>
    </source>
</evidence>
<name>A0ACA9NMA7_9GLOM</name>
<accession>A0ACA9NMA7</accession>
<dbReference type="EMBL" id="CAJVQC010015374">
    <property type="protein sequence ID" value="CAG8666368.1"/>
    <property type="molecule type" value="Genomic_DNA"/>
</dbReference>
<comment type="caution">
    <text evidence="1">The sequence shown here is derived from an EMBL/GenBank/DDBJ whole genome shotgun (WGS) entry which is preliminary data.</text>
</comment>
<sequence>KNPSNPTNALAICNWCIAKNSSLEAAKIKPECKEIEQILSLPDNDKIFVPVIKQGQSSTTFTIARSGSSTSSPNQLITKFLCHPLSSNNRSHFEELLLQMIVSNALPFTFVENEEILELFQFIAPELELPKRKVISDKVLIKSAQTFCNDIIKVASSDMDRVTAVLDG</sequence>
<evidence type="ECO:0000313" key="2">
    <source>
        <dbReference type="Proteomes" id="UP000789920"/>
    </source>
</evidence>